<dbReference type="HOGENOM" id="CLU_195866_1_0_3"/>
<dbReference type="AlphaFoldDB" id="Q7NN93"/>
<evidence type="ECO:0000313" key="3">
    <source>
        <dbReference type="Proteomes" id="UP000000557"/>
    </source>
</evidence>
<dbReference type="eggNOG" id="ENOG502ZWAV">
    <property type="taxonomic scope" value="Bacteria"/>
</dbReference>
<proteinExistence type="predicted"/>
<dbReference type="KEGG" id="gvi:gsr0520"/>
<protein>
    <submittedName>
        <fullName evidence="2">Gsr0520 protein</fullName>
    </submittedName>
</protein>
<dbReference type="OrthoDB" id="490850at2"/>
<reference evidence="2 3" key="2">
    <citation type="journal article" date="2003" name="DNA Res.">
        <title>Complete genome structure of Gloeobacter violaceus PCC 7421, a cyanobacterium that lacks thylakoids (supplement).</title>
        <authorList>
            <person name="Nakamura Y."/>
            <person name="Kaneko T."/>
            <person name="Sato S."/>
            <person name="Mimuro M."/>
            <person name="Miyashita H."/>
            <person name="Tsuchiya T."/>
            <person name="Sasamoto S."/>
            <person name="Watanabe A."/>
            <person name="Kawashima K."/>
            <person name="Kishida Y."/>
            <person name="Kiyokawa C."/>
            <person name="Kohara M."/>
            <person name="Matsumoto M."/>
            <person name="Matsuno A."/>
            <person name="Nakazaki N."/>
            <person name="Shimpo S."/>
            <person name="Takeuchi C."/>
            <person name="Yamada M."/>
            <person name="Tabata S."/>
        </authorList>
    </citation>
    <scope>NUCLEOTIDE SEQUENCE [LARGE SCALE GENOMIC DNA]</scope>
    <source>
        <strain evidence="3">ATCC 29082 / PCC 7421</strain>
    </source>
</reference>
<dbReference type="InterPro" id="IPR054181">
    <property type="entry name" value="DUF6888"/>
</dbReference>
<dbReference type="Proteomes" id="UP000000557">
    <property type="component" value="Chromosome"/>
</dbReference>
<dbReference type="EnsemblBacteria" id="BAC88461">
    <property type="protein sequence ID" value="BAC88461"/>
    <property type="gene ID" value="BAC88461"/>
</dbReference>
<evidence type="ECO:0000313" key="2">
    <source>
        <dbReference type="EMBL" id="BAC88461.1"/>
    </source>
</evidence>
<sequence>MPFLLPLYPWPTPEQAMACFVICCRLTFLLQPVQLVRLDTRYNEVYILAGESFQVVISATGYVRYL</sequence>
<dbReference type="InParanoid" id="Q7NN93"/>
<evidence type="ECO:0000259" key="1">
    <source>
        <dbReference type="Pfam" id="PF21828"/>
    </source>
</evidence>
<dbReference type="EMBL" id="BA000045">
    <property type="protein sequence ID" value="BAC88461.1"/>
    <property type="molecule type" value="Genomic_DNA"/>
</dbReference>
<dbReference type="RefSeq" id="WP_011140523.1">
    <property type="nucleotide sequence ID" value="NC_005125.1"/>
</dbReference>
<feature type="domain" description="DUF6888" evidence="1">
    <location>
        <begin position="10"/>
        <end position="64"/>
    </location>
</feature>
<organism evidence="2 3">
    <name type="scientific">Gloeobacter violaceus (strain ATCC 29082 / PCC 7421)</name>
    <dbReference type="NCBI Taxonomy" id="251221"/>
    <lineage>
        <taxon>Bacteria</taxon>
        <taxon>Bacillati</taxon>
        <taxon>Cyanobacteriota</taxon>
        <taxon>Cyanophyceae</taxon>
        <taxon>Gloeobacterales</taxon>
        <taxon>Gloeobacteraceae</taxon>
        <taxon>Gloeobacter</taxon>
    </lineage>
</organism>
<dbReference type="PhylomeDB" id="Q7NN93"/>
<dbReference type="STRING" id="251221.gene:10757992"/>
<accession>Q7NN93</accession>
<name>Q7NN93_GLOVI</name>
<dbReference type="Pfam" id="PF21828">
    <property type="entry name" value="DUF6888"/>
    <property type="match status" value="1"/>
</dbReference>
<reference evidence="2 3" key="1">
    <citation type="journal article" date="2003" name="DNA Res.">
        <title>Complete genome structure of Gloeobacter violaceus PCC 7421, a cyanobacterium that lacks thylakoids.</title>
        <authorList>
            <person name="Nakamura Y."/>
            <person name="Kaneko T."/>
            <person name="Sato S."/>
            <person name="Mimuro M."/>
            <person name="Miyashita H."/>
            <person name="Tsuchiya T."/>
            <person name="Sasamoto S."/>
            <person name="Watanabe A."/>
            <person name="Kawashima K."/>
            <person name="Kishida Y."/>
            <person name="Kiyokawa C."/>
            <person name="Kohara M."/>
            <person name="Matsumoto M."/>
            <person name="Matsuno A."/>
            <person name="Nakazaki N."/>
            <person name="Shimpo S."/>
            <person name="Takeuchi C."/>
            <person name="Yamada M."/>
            <person name="Tabata S."/>
        </authorList>
    </citation>
    <scope>NUCLEOTIDE SEQUENCE [LARGE SCALE GENOMIC DNA]</scope>
    <source>
        <strain evidence="3">ATCC 29082 / PCC 7421</strain>
    </source>
</reference>
<keyword evidence="3" id="KW-1185">Reference proteome</keyword>
<gene>
    <name evidence="2" type="ordered locus">gsr0520</name>
</gene>